<name>A0A343JCR0_9CLOT</name>
<evidence type="ECO:0000256" key="1">
    <source>
        <dbReference type="ARBA" id="ARBA00001561"/>
    </source>
</evidence>
<dbReference type="Proteomes" id="UP000264883">
    <property type="component" value="Chromosome"/>
</dbReference>
<keyword evidence="4" id="KW-0961">Cell wall biogenesis/degradation</keyword>
<proteinExistence type="predicted"/>
<dbReference type="InterPro" id="IPR036505">
    <property type="entry name" value="Amidase/PGRP_sf"/>
</dbReference>
<dbReference type="Pfam" id="PF01510">
    <property type="entry name" value="Amidase_2"/>
    <property type="match status" value="1"/>
</dbReference>
<dbReference type="EMBL" id="CP016786">
    <property type="protein sequence ID" value="ASW43318.1"/>
    <property type="molecule type" value="Genomic_DNA"/>
</dbReference>
<dbReference type="PANTHER" id="PTHR30417:SF1">
    <property type="entry name" value="N-ACETYLMURAMOYL-L-ALANINE AMIDASE AMID"/>
    <property type="match status" value="1"/>
</dbReference>
<sequence>MRKYYYIFMIILLSFFPINQKIEQENQDYTLTQEVSLNFKEELKINDMFLPNENSRPREKEITHVMIHFMSNVSINYKDPYNIYDIYDIFLDYGVSAHYVIGRYGEIYSMVPEDRVAYHAGQGSLEGFPDYENKMNDYSIGIELLAIGTKEEMLPMISAEQYDLVDQSLIGYTDAQYNSLNLLIENILKDNPSIIKDRKHFIGHDEYSKGVKTDPGSLFDWKRIGL</sequence>
<dbReference type="Gene3D" id="3.40.80.10">
    <property type="entry name" value="Peptidoglycan recognition protein-like"/>
    <property type="match status" value="1"/>
</dbReference>
<dbReference type="GO" id="GO:0009254">
    <property type="term" value="P:peptidoglycan turnover"/>
    <property type="evidence" value="ECO:0007669"/>
    <property type="project" value="TreeGrafter"/>
</dbReference>
<evidence type="ECO:0000256" key="3">
    <source>
        <dbReference type="ARBA" id="ARBA00022801"/>
    </source>
</evidence>
<dbReference type="InterPro" id="IPR002502">
    <property type="entry name" value="Amidase_domain"/>
</dbReference>
<dbReference type="AlphaFoldDB" id="A0A343JCR0"/>
<evidence type="ECO:0000256" key="4">
    <source>
        <dbReference type="ARBA" id="ARBA00023316"/>
    </source>
</evidence>
<evidence type="ECO:0000256" key="2">
    <source>
        <dbReference type="ARBA" id="ARBA00011901"/>
    </source>
</evidence>
<dbReference type="GO" id="GO:0009253">
    <property type="term" value="P:peptidoglycan catabolic process"/>
    <property type="evidence" value="ECO:0007669"/>
    <property type="project" value="InterPro"/>
</dbReference>
<accession>A0A343JCR0</accession>
<dbReference type="SMART" id="SM00644">
    <property type="entry name" value="Ami_2"/>
    <property type="match status" value="1"/>
</dbReference>
<dbReference type="SUPFAM" id="SSF55846">
    <property type="entry name" value="N-acetylmuramoyl-L-alanine amidase-like"/>
    <property type="match status" value="1"/>
</dbReference>
<evidence type="ECO:0000313" key="7">
    <source>
        <dbReference type="Proteomes" id="UP000264883"/>
    </source>
</evidence>
<dbReference type="KEGG" id="cia:BEN51_07445"/>
<protein>
    <recommendedName>
        <fullName evidence="2">N-acetylmuramoyl-L-alanine amidase</fullName>
        <ecNumber evidence="2">3.5.1.28</ecNumber>
    </recommendedName>
</protein>
<dbReference type="RefSeq" id="WP_207652757.1">
    <property type="nucleotide sequence ID" value="NZ_CP016786.1"/>
</dbReference>
<comment type="catalytic activity">
    <reaction evidence="1">
        <text>Hydrolyzes the link between N-acetylmuramoyl residues and L-amino acid residues in certain cell-wall glycopeptides.</text>
        <dbReference type="EC" id="3.5.1.28"/>
    </reaction>
</comment>
<reference evidence="6 7" key="1">
    <citation type="submission" date="2016-08" db="EMBL/GenBank/DDBJ databases">
        <title>Complete Genome Sequence Of The Indigo Reducing Clostridium isatidis DSM15098.</title>
        <authorList>
            <person name="Little G.T."/>
            <person name="Minton N.P."/>
        </authorList>
    </citation>
    <scope>NUCLEOTIDE SEQUENCE [LARGE SCALE GENOMIC DNA]</scope>
    <source>
        <strain evidence="6 7">DSM 15098</strain>
    </source>
</reference>
<evidence type="ECO:0000313" key="6">
    <source>
        <dbReference type="EMBL" id="ASW43318.1"/>
    </source>
</evidence>
<gene>
    <name evidence="6" type="ORF">BEN51_07445</name>
</gene>
<dbReference type="EC" id="3.5.1.28" evidence="2"/>
<dbReference type="GO" id="GO:0071555">
    <property type="term" value="P:cell wall organization"/>
    <property type="evidence" value="ECO:0007669"/>
    <property type="project" value="UniProtKB-KW"/>
</dbReference>
<feature type="domain" description="N-acetylmuramoyl-L-alanine amidase" evidence="5">
    <location>
        <begin position="50"/>
        <end position="216"/>
    </location>
</feature>
<evidence type="ECO:0000259" key="5">
    <source>
        <dbReference type="SMART" id="SM00644"/>
    </source>
</evidence>
<keyword evidence="3" id="KW-0378">Hydrolase</keyword>
<dbReference type="PANTHER" id="PTHR30417">
    <property type="entry name" value="N-ACETYLMURAMOYL-L-ALANINE AMIDASE AMID"/>
    <property type="match status" value="1"/>
</dbReference>
<dbReference type="InterPro" id="IPR051206">
    <property type="entry name" value="NAMLAA_amidase_2"/>
</dbReference>
<organism evidence="6 7">
    <name type="scientific">Clostridium isatidis</name>
    <dbReference type="NCBI Taxonomy" id="182773"/>
    <lineage>
        <taxon>Bacteria</taxon>
        <taxon>Bacillati</taxon>
        <taxon>Bacillota</taxon>
        <taxon>Clostridia</taxon>
        <taxon>Eubacteriales</taxon>
        <taxon>Clostridiaceae</taxon>
        <taxon>Clostridium</taxon>
    </lineage>
</organism>
<dbReference type="CDD" id="cd06583">
    <property type="entry name" value="PGRP"/>
    <property type="match status" value="1"/>
</dbReference>
<keyword evidence="7" id="KW-1185">Reference proteome</keyword>
<dbReference type="GO" id="GO:0008745">
    <property type="term" value="F:N-acetylmuramoyl-L-alanine amidase activity"/>
    <property type="evidence" value="ECO:0007669"/>
    <property type="project" value="UniProtKB-EC"/>
</dbReference>